<dbReference type="Proteomes" id="UP000287756">
    <property type="component" value="Chromosome"/>
</dbReference>
<dbReference type="AlphaFoldDB" id="A0A410MIK8"/>
<dbReference type="EMBL" id="CP026118">
    <property type="protein sequence ID" value="QAS54485.1"/>
    <property type="molecule type" value="Genomic_DNA"/>
</dbReference>
<sequence length="443" mass="49595">MNDVTIIGAGVSSVFLAYTLMEKHPDWKVHVIDKGKPLAERACGLDHGEGCTCEGGCSKYIGFAGLGKSEGKFNLTTDFGGQLPEKIGEQETMDLMYEVDRILCSFGTDRVKKYSTKNEQLSKKAESHSLKLLSTDVRHLGTQLAGGVFQKMYEALKERVTFSFETDVASITRKENDFLIETKDEDYVSDKVVLATGMSGSQWMLEQTRKLGLKPAETRLDLGIRVEMRKNQWDEILKNTFETKLQYTDGDYTATTYCMNPYGRIVPKHQHGLVMPDGQNQHEENSPSGNLNFTLFIPKYFESYEMAFTYAERVVGGINDGSNRIVVQRFADLLKNRPTEVLMDNKIAPTIEAEGGNLHEEVPALYIRFLLEFFEALEGLLGEKIDPDTLLYGIDSKFYESKIYTDESFQTSVSGLYLAGDCSGETHSLSQAAASGIYLESKL</sequence>
<dbReference type="Gene3D" id="3.50.50.60">
    <property type="entry name" value="FAD/NAD(P)-binding domain"/>
    <property type="match status" value="2"/>
</dbReference>
<dbReference type="KEGG" id="hli:HLI_20820"/>
<dbReference type="RefSeq" id="WP_128526746.1">
    <property type="nucleotide sequence ID" value="NZ_CP026118.1"/>
</dbReference>
<name>A0A410MIK8_9BACI</name>
<dbReference type="OrthoDB" id="9762921at2"/>
<dbReference type="SUPFAM" id="SSF51905">
    <property type="entry name" value="FAD/NAD(P)-binding domain"/>
    <property type="match status" value="1"/>
</dbReference>
<proteinExistence type="predicted"/>
<evidence type="ECO:0000313" key="1">
    <source>
        <dbReference type="EMBL" id="QAS54485.1"/>
    </source>
</evidence>
<protein>
    <submittedName>
        <fullName evidence="1">NAD(FAD)-utilizing dehydrogenase</fullName>
    </submittedName>
</protein>
<organism evidence="1 2">
    <name type="scientific">Halobacillus litoralis</name>
    <dbReference type="NCBI Taxonomy" id="45668"/>
    <lineage>
        <taxon>Bacteria</taxon>
        <taxon>Bacillati</taxon>
        <taxon>Bacillota</taxon>
        <taxon>Bacilli</taxon>
        <taxon>Bacillales</taxon>
        <taxon>Bacillaceae</taxon>
        <taxon>Halobacillus</taxon>
    </lineage>
</organism>
<accession>A0A410MIK8</accession>
<reference evidence="1 2" key="1">
    <citation type="submission" date="2018-01" db="EMBL/GenBank/DDBJ databases">
        <title>The whole genome sequencing and assembly of Halobacillus litoralis ERB031 strain.</title>
        <authorList>
            <person name="Lee S.-J."/>
            <person name="Park M.-K."/>
            <person name="Kim J.-Y."/>
            <person name="Lee Y.-J."/>
            <person name="Yi H."/>
            <person name="Bahn Y.-S."/>
            <person name="Kim J.F."/>
            <person name="Lee D.-W."/>
        </authorList>
    </citation>
    <scope>NUCLEOTIDE SEQUENCE [LARGE SCALE GENOMIC DNA]</scope>
    <source>
        <strain evidence="1 2">ERB 031</strain>
    </source>
</reference>
<dbReference type="PANTHER" id="PTHR43106:SF1">
    <property type="entry name" value="DEHYDROGENASE-RELATED"/>
    <property type="match status" value="1"/>
</dbReference>
<dbReference type="PANTHER" id="PTHR43106">
    <property type="entry name" value="DEHYDROGENASE-RELATED"/>
    <property type="match status" value="1"/>
</dbReference>
<gene>
    <name evidence="1" type="ORF">HLI_20820</name>
</gene>
<dbReference type="InterPro" id="IPR036188">
    <property type="entry name" value="FAD/NAD-bd_sf"/>
</dbReference>
<evidence type="ECO:0000313" key="2">
    <source>
        <dbReference type="Proteomes" id="UP000287756"/>
    </source>
</evidence>